<name>A0AAV6KKD2_9ERIC</name>
<accession>A0AAV6KKD2</accession>
<dbReference type="AlphaFoldDB" id="A0AAV6KKD2"/>
<dbReference type="PANTHER" id="PTHR12856">
    <property type="entry name" value="TRANSCRIPTION INITIATION FACTOR IIH-RELATED"/>
    <property type="match status" value="1"/>
</dbReference>
<dbReference type="GO" id="GO:0006351">
    <property type="term" value="P:DNA-templated transcription"/>
    <property type="evidence" value="ECO:0007669"/>
    <property type="project" value="InterPro"/>
</dbReference>
<dbReference type="PROSITE" id="PS50858">
    <property type="entry name" value="BSD"/>
    <property type="match status" value="1"/>
</dbReference>
<gene>
    <name evidence="2" type="ORF">RHGRI_010653</name>
</gene>
<dbReference type="Gene3D" id="6.10.140.1200">
    <property type="match status" value="1"/>
</dbReference>
<comment type="caution">
    <text evidence="2">The sequence shown here is derived from an EMBL/GenBank/DDBJ whole genome shotgun (WGS) entry which is preliminary data.</text>
</comment>
<protein>
    <recommendedName>
        <fullName evidence="1">BSD domain-containing protein</fullName>
    </recommendedName>
</protein>
<proteinExistence type="predicted"/>
<evidence type="ECO:0000313" key="3">
    <source>
        <dbReference type="Proteomes" id="UP000823749"/>
    </source>
</evidence>
<dbReference type="InterPro" id="IPR005607">
    <property type="entry name" value="BSD_dom"/>
</dbReference>
<keyword evidence="3" id="KW-1185">Reference proteome</keyword>
<organism evidence="2 3">
    <name type="scientific">Rhododendron griersonianum</name>
    <dbReference type="NCBI Taxonomy" id="479676"/>
    <lineage>
        <taxon>Eukaryota</taxon>
        <taxon>Viridiplantae</taxon>
        <taxon>Streptophyta</taxon>
        <taxon>Embryophyta</taxon>
        <taxon>Tracheophyta</taxon>
        <taxon>Spermatophyta</taxon>
        <taxon>Magnoliopsida</taxon>
        <taxon>eudicotyledons</taxon>
        <taxon>Gunneridae</taxon>
        <taxon>Pentapetalae</taxon>
        <taxon>asterids</taxon>
        <taxon>Ericales</taxon>
        <taxon>Ericaceae</taxon>
        <taxon>Ericoideae</taxon>
        <taxon>Rhodoreae</taxon>
        <taxon>Rhododendron</taxon>
    </lineage>
</organism>
<reference evidence="2" key="1">
    <citation type="submission" date="2020-08" db="EMBL/GenBank/DDBJ databases">
        <title>Plant Genome Project.</title>
        <authorList>
            <person name="Zhang R.-G."/>
        </authorList>
    </citation>
    <scope>NUCLEOTIDE SEQUENCE</scope>
    <source>
        <strain evidence="2">WSP0</strain>
        <tissue evidence="2">Leaf</tissue>
    </source>
</reference>
<dbReference type="GO" id="GO:0000439">
    <property type="term" value="C:transcription factor TFIIH core complex"/>
    <property type="evidence" value="ECO:0007669"/>
    <property type="project" value="InterPro"/>
</dbReference>
<dbReference type="SUPFAM" id="SSF140383">
    <property type="entry name" value="BSD domain-like"/>
    <property type="match status" value="1"/>
</dbReference>
<evidence type="ECO:0000259" key="1">
    <source>
        <dbReference type="PROSITE" id="PS50858"/>
    </source>
</evidence>
<feature type="domain" description="BSD" evidence="1">
    <location>
        <begin position="1"/>
        <end position="35"/>
    </location>
</feature>
<dbReference type="EMBL" id="JACTNZ010000004">
    <property type="protein sequence ID" value="KAG5552633.1"/>
    <property type="molecule type" value="Genomic_DNA"/>
</dbReference>
<evidence type="ECO:0000313" key="2">
    <source>
        <dbReference type="EMBL" id="KAG5552633.1"/>
    </source>
</evidence>
<dbReference type="GO" id="GO:0006289">
    <property type="term" value="P:nucleotide-excision repair"/>
    <property type="evidence" value="ECO:0007669"/>
    <property type="project" value="InterPro"/>
</dbReference>
<sequence>MERLSKLLQEDSELQKLHEQFVLGGVMTEAVFWATKRVSCYLTLSSNQMVTRQRAGFKSVMLSDVKLSADGQMTEKDFWTKYCRAEYLHSTKNAVAVAAVAEAAEDEELVSFLKRDDAWASEARHKDHGMSRDGSDSAIDSQYEEYGRPLSQVLDRHGAVVLEGRSIAGYWLEYHDGGGVGFKSQPGHGFTKGVQVIPDSTFYWLYDCYSTGLLLPPN</sequence>
<dbReference type="Proteomes" id="UP000823749">
    <property type="component" value="Chromosome 4"/>
</dbReference>
<dbReference type="InterPro" id="IPR035925">
    <property type="entry name" value="BSD_dom_sf"/>
</dbReference>
<dbReference type="InterPro" id="IPR027079">
    <property type="entry name" value="Tfb1/GTF2H1"/>
</dbReference>